<gene>
    <name evidence="9" type="ORF">Loak_1643</name>
</gene>
<keyword evidence="6 7" id="KW-0472">Membrane</keyword>
<evidence type="ECO:0000259" key="8">
    <source>
        <dbReference type="Pfam" id="PF04039"/>
    </source>
</evidence>
<sequence>MNNAWRTYFFLVSLLGFTLFLIASFLTLPPYSHSQNSYRNIILADDPVHIKAANAVAAVAFDYRCFDSFVEAIILFTTVAGIMLLLRKGKGEKEEYSLQKRIKKTISTRSSATATMGWALLGFVALFGFYMILHAQLSPGGGFQGGVIISSALLLIYLAGTYTKFMKQLSLRMMEMIETLGLIGFMTLGSIPLFHQKPFLTNFLPKGMLGNILSAGILMPLNILVGITVTAAIIQILHEFMEQLIITKRHNTRKKNS</sequence>
<dbReference type="PANTHER" id="PTHR33932:SF4">
    <property type="entry name" value="NA(+)_H(+) ANTIPORTER SUBUNIT B"/>
    <property type="match status" value="1"/>
</dbReference>
<evidence type="ECO:0000256" key="2">
    <source>
        <dbReference type="ARBA" id="ARBA00009425"/>
    </source>
</evidence>
<comment type="caution">
    <text evidence="9">The sequence shown here is derived from an EMBL/GenBank/DDBJ whole genome shotgun (WGS) entry which is preliminary data.</text>
</comment>
<dbReference type="PATRIC" id="fig|29423.5.peg.1721"/>
<dbReference type="Pfam" id="PF04039">
    <property type="entry name" value="MnhB"/>
    <property type="match status" value="1"/>
</dbReference>
<comment type="subcellular location">
    <subcellularLocation>
        <location evidence="1">Cell membrane</location>
        <topology evidence="1">Multi-pass membrane protein</topology>
    </subcellularLocation>
</comment>
<evidence type="ECO:0000256" key="5">
    <source>
        <dbReference type="ARBA" id="ARBA00022989"/>
    </source>
</evidence>
<feature type="transmembrane region" description="Helical" evidence="7">
    <location>
        <begin position="69"/>
        <end position="86"/>
    </location>
</feature>
<comment type="similarity">
    <text evidence="2">Belongs to the CPA3 antiporters (TC 2.A.63) subunit B family.</text>
</comment>
<evidence type="ECO:0000256" key="7">
    <source>
        <dbReference type="SAM" id="Phobius"/>
    </source>
</evidence>
<feature type="transmembrane region" description="Helical" evidence="7">
    <location>
        <begin position="177"/>
        <end position="195"/>
    </location>
</feature>
<accession>A0A0W0X047</accession>
<dbReference type="AlphaFoldDB" id="A0A0W0X047"/>
<evidence type="ECO:0000313" key="9">
    <source>
        <dbReference type="EMBL" id="KTD37967.1"/>
    </source>
</evidence>
<dbReference type="PANTHER" id="PTHR33932">
    <property type="entry name" value="NA(+)/H(+) ANTIPORTER SUBUNIT B"/>
    <property type="match status" value="1"/>
</dbReference>
<keyword evidence="4 7" id="KW-0812">Transmembrane</keyword>
<protein>
    <recommendedName>
        <fullName evidence="8">Na+/H+ antiporter MnhB subunit-related protein domain-containing protein</fullName>
    </recommendedName>
</protein>
<name>A0A0W0X047_9GAMM</name>
<evidence type="ECO:0000313" key="10">
    <source>
        <dbReference type="Proteomes" id="UP000054858"/>
    </source>
</evidence>
<dbReference type="GO" id="GO:0005886">
    <property type="term" value="C:plasma membrane"/>
    <property type="evidence" value="ECO:0007669"/>
    <property type="project" value="UniProtKB-SubCell"/>
</dbReference>
<feature type="transmembrane region" description="Helical" evidence="7">
    <location>
        <begin position="106"/>
        <end position="133"/>
    </location>
</feature>
<feature type="domain" description="Na+/H+ antiporter MnhB subunit-related protein" evidence="8">
    <location>
        <begin position="119"/>
        <end position="234"/>
    </location>
</feature>
<evidence type="ECO:0000256" key="3">
    <source>
        <dbReference type="ARBA" id="ARBA00022475"/>
    </source>
</evidence>
<dbReference type="InterPro" id="IPR050622">
    <property type="entry name" value="CPA3_antiporter_subunitB"/>
</dbReference>
<organism evidence="9 10">
    <name type="scientific">Legionella oakridgensis</name>
    <dbReference type="NCBI Taxonomy" id="29423"/>
    <lineage>
        <taxon>Bacteria</taxon>
        <taxon>Pseudomonadati</taxon>
        <taxon>Pseudomonadota</taxon>
        <taxon>Gammaproteobacteria</taxon>
        <taxon>Legionellales</taxon>
        <taxon>Legionellaceae</taxon>
        <taxon>Legionella</taxon>
    </lineage>
</organism>
<feature type="transmembrane region" description="Helical" evidence="7">
    <location>
        <begin position="145"/>
        <end position="165"/>
    </location>
</feature>
<evidence type="ECO:0000256" key="1">
    <source>
        <dbReference type="ARBA" id="ARBA00004651"/>
    </source>
</evidence>
<keyword evidence="3" id="KW-1003">Cell membrane</keyword>
<evidence type="ECO:0000256" key="6">
    <source>
        <dbReference type="ARBA" id="ARBA00023136"/>
    </source>
</evidence>
<dbReference type="Proteomes" id="UP000054858">
    <property type="component" value="Unassembled WGS sequence"/>
</dbReference>
<feature type="transmembrane region" description="Helical" evidence="7">
    <location>
        <begin position="215"/>
        <end position="237"/>
    </location>
</feature>
<dbReference type="RefSeq" id="WP_035894248.1">
    <property type="nucleotide sequence ID" value="NZ_LCUA01000004.1"/>
</dbReference>
<dbReference type="InterPro" id="IPR007182">
    <property type="entry name" value="MnhB"/>
</dbReference>
<evidence type="ECO:0000256" key="4">
    <source>
        <dbReference type="ARBA" id="ARBA00022692"/>
    </source>
</evidence>
<reference evidence="9 10" key="1">
    <citation type="submission" date="2015-11" db="EMBL/GenBank/DDBJ databases">
        <title>Genomic analysis of 38 Legionella species identifies large and diverse effector repertoires.</title>
        <authorList>
            <person name="Burstein D."/>
            <person name="Amaro F."/>
            <person name="Zusman T."/>
            <person name="Lifshitz Z."/>
            <person name="Cohen O."/>
            <person name="Gilbert J.A."/>
            <person name="Pupko T."/>
            <person name="Shuman H.A."/>
            <person name="Segal G."/>
        </authorList>
    </citation>
    <scope>NUCLEOTIDE SEQUENCE [LARGE SCALE GENOMIC DNA]</scope>
    <source>
        <strain evidence="9 10">Oak Ridge-10</strain>
    </source>
</reference>
<feature type="transmembrane region" description="Helical" evidence="7">
    <location>
        <begin position="7"/>
        <end position="28"/>
    </location>
</feature>
<keyword evidence="5 7" id="KW-1133">Transmembrane helix</keyword>
<proteinExistence type="inferred from homology"/>
<dbReference type="EMBL" id="LNYP01000029">
    <property type="protein sequence ID" value="KTD37967.1"/>
    <property type="molecule type" value="Genomic_DNA"/>
</dbReference>